<evidence type="ECO:0000256" key="14">
    <source>
        <dbReference type="RuleBase" id="RU003857"/>
    </source>
</evidence>
<evidence type="ECO:0000256" key="1">
    <source>
        <dbReference type="ARBA" id="ARBA00004651"/>
    </source>
</evidence>
<feature type="domain" description="Potassium channel" evidence="16">
    <location>
        <begin position="218"/>
        <end position="294"/>
    </location>
</feature>
<dbReference type="PRINTS" id="PR01588">
    <property type="entry name" value="THIKCHANNEL"/>
</dbReference>
<keyword evidence="7" id="KW-0631">Potassium channel</keyword>
<dbReference type="GO" id="GO:0034702">
    <property type="term" value="C:monoatomic ion channel complex"/>
    <property type="evidence" value="ECO:0007669"/>
    <property type="project" value="UniProtKB-KW"/>
</dbReference>
<dbReference type="OrthoDB" id="297496at2759"/>
<dbReference type="PRINTS" id="PR01333">
    <property type="entry name" value="2POREKCHANEL"/>
</dbReference>
<evidence type="ECO:0000256" key="6">
    <source>
        <dbReference type="ARBA" id="ARBA00022723"/>
    </source>
</evidence>
<evidence type="ECO:0000313" key="17">
    <source>
        <dbReference type="EMBL" id="RLU25171.1"/>
    </source>
</evidence>
<feature type="transmembrane region" description="Helical" evidence="15">
    <location>
        <begin position="205"/>
        <end position="226"/>
    </location>
</feature>
<accession>A0A3L8DXJ6</accession>
<comment type="caution">
    <text evidence="17">The sequence shown here is derived from an EMBL/GenBank/DDBJ whole genome shotgun (WGS) entry which is preliminary data.</text>
</comment>
<keyword evidence="11 15" id="KW-0472">Membrane</keyword>
<keyword evidence="3" id="KW-1003">Cell membrane</keyword>
<evidence type="ECO:0000256" key="5">
    <source>
        <dbReference type="ARBA" id="ARBA00022692"/>
    </source>
</evidence>
<feature type="transmembrane region" description="Helical" evidence="15">
    <location>
        <begin position="267"/>
        <end position="287"/>
    </location>
</feature>
<dbReference type="Gene3D" id="1.10.287.70">
    <property type="match status" value="1"/>
</dbReference>
<evidence type="ECO:0000256" key="13">
    <source>
        <dbReference type="ARBA" id="ARBA00034430"/>
    </source>
</evidence>
<keyword evidence="12 14" id="KW-0407">Ion channel</keyword>
<evidence type="ECO:0000256" key="15">
    <source>
        <dbReference type="SAM" id="Phobius"/>
    </source>
</evidence>
<dbReference type="EMBL" id="QOIP01000003">
    <property type="protein sequence ID" value="RLU25171.1"/>
    <property type="molecule type" value="Genomic_DNA"/>
</dbReference>
<dbReference type="Proteomes" id="UP000279307">
    <property type="component" value="Chromosome 3"/>
</dbReference>
<dbReference type="Pfam" id="PF07885">
    <property type="entry name" value="Ion_trans_2"/>
    <property type="match status" value="1"/>
</dbReference>
<name>A0A3L8DXJ6_OOCBI</name>
<dbReference type="PANTHER" id="PTHR11003:SF10">
    <property type="entry name" value="POTASSIUM CHANNEL DOMAIN-CONTAINING PROTEIN"/>
    <property type="match status" value="1"/>
</dbReference>
<dbReference type="AlphaFoldDB" id="A0A3L8DXJ6"/>
<organism evidence="17">
    <name type="scientific">Ooceraea biroi</name>
    <name type="common">Clonal raider ant</name>
    <name type="synonym">Cerapachys biroi</name>
    <dbReference type="NCBI Taxonomy" id="2015173"/>
    <lineage>
        <taxon>Eukaryota</taxon>
        <taxon>Metazoa</taxon>
        <taxon>Ecdysozoa</taxon>
        <taxon>Arthropoda</taxon>
        <taxon>Hexapoda</taxon>
        <taxon>Insecta</taxon>
        <taxon>Pterygota</taxon>
        <taxon>Neoptera</taxon>
        <taxon>Endopterygota</taxon>
        <taxon>Hymenoptera</taxon>
        <taxon>Apocrita</taxon>
        <taxon>Aculeata</taxon>
        <taxon>Formicoidea</taxon>
        <taxon>Formicidae</taxon>
        <taxon>Dorylinae</taxon>
        <taxon>Ooceraea</taxon>
    </lineage>
</organism>
<dbReference type="PANTHER" id="PTHR11003">
    <property type="entry name" value="POTASSIUM CHANNEL, SUBFAMILY K"/>
    <property type="match status" value="1"/>
</dbReference>
<evidence type="ECO:0000256" key="8">
    <source>
        <dbReference type="ARBA" id="ARBA00022882"/>
    </source>
</evidence>
<dbReference type="GO" id="GO:0022841">
    <property type="term" value="F:potassium ion leak channel activity"/>
    <property type="evidence" value="ECO:0007669"/>
    <property type="project" value="TreeGrafter"/>
</dbReference>
<evidence type="ECO:0000256" key="10">
    <source>
        <dbReference type="ARBA" id="ARBA00023065"/>
    </source>
</evidence>
<dbReference type="InterPro" id="IPR005410">
    <property type="entry name" value="2pore_dom_K_chnl_THIK"/>
</dbReference>
<keyword evidence="10 14" id="KW-0406">Ion transport</keyword>
<dbReference type="GO" id="GO:0030322">
    <property type="term" value="P:stabilization of membrane potential"/>
    <property type="evidence" value="ECO:0007669"/>
    <property type="project" value="TreeGrafter"/>
</dbReference>
<comment type="subcellular location">
    <subcellularLocation>
        <location evidence="1">Cell membrane</location>
        <topology evidence="1">Multi-pass membrane protein</topology>
    </subcellularLocation>
</comment>
<dbReference type="SUPFAM" id="SSF81324">
    <property type="entry name" value="Voltage-gated potassium channels"/>
    <property type="match status" value="2"/>
</dbReference>
<keyword evidence="6" id="KW-0479">Metal-binding</keyword>
<keyword evidence="4" id="KW-0633">Potassium transport</keyword>
<feature type="transmembrane region" description="Helical" evidence="15">
    <location>
        <begin position="124"/>
        <end position="153"/>
    </location>
</feature>
<gene>
    <name evidence="17" type="ORF">DMN91_003263</name>
</gene>
<dbReference type="InterPro" id="IPR013099">
    <property type="entry name" value="K_chnl_dom"/>
</dbReference>
<protein>
    <recommendedName>
        <fullName evidence="16">Potassium channel domain-containing protein</fullName>
    </recommendedName>
</protein>
<keyword evidence="9 15" id="KW-1133">Transmembrane helix</keyword>
<evidence type="ECO:0000256" key="7">
    <source>
        <dbReference type="ARBA" id="ARBA00022826"/>
    </source>
</evidence>
<evidence type="ECO:0000256" key="3">
    <source>
        <dbReference type="ARBA" id="ARBA00022475"/>
    </source>
</evidence>
<comment type="similarity">
    <text evidence="14">Belongs to the two pore domain potassium channel (TC 1.A.1.8) family.</text>
</comment>
<sequence length="451" mass="50867">MCLCGGLAEDNARIILLAVVLATYMLVGAALFQRLESDLEIRQRLHELLYAYGNASATGIINKRRRWDFPGSFHFVGTIVSTIGKKRRAIPYLECRRLLIRNRIVTGGYGSTAPQTTAGKAAVVLYGFFGCSGGILFFNLFLERIITFLAWILRSWHVRRLRRRLRRATSTSRKVSKSSNSQRSTLPDILDDDDHVDLDQWKPSVYWVMLYLSATSCIIACCAAALYASLESWDYFDALYFAFVSFTTIGFGDFVSTQKPSYPYVHWYRFANFVFLVVGCCCIYSLLNVTSIVIKQGLNYVIHKLQYGNKDVAAQYLPRRQSSVSAIYHSKRRSTRLVSRDSIRAEDAVETPRRMSGELICMKDFMSANKVSLAVMQKQLYDAAQKQRGGGTLVATPNQVLRPGAVGPLAIASEKFENEYYVAKFENNLAIDFFVSLSLPYGSCGAWMFNV</sequence>
<proteinExistence type="inferred from homology"/>
<reference evidence="17" key="2">
    <citation type="submission" date="2018-07" db="EMBL/GenBank/DDBJ databases">
        <authorList>
            <person name="Mckenzie S.K."/>
            <person name="Kronauer D.J.C."/>
        </authorList>
    </citation>
    <scope>NUCLEOTIDE SEQUENCE</scope>
    <source>
        <strain evidence="17">Clonal line C1</strain>
    </source>
</reference>
<evidence type="ECO:0000256" key="9">
    <source>
        <dbReference type="ARBA" id="ARBA00022989"/>
    </source>
</evidence>
<evidence type="ECO:0000259" key="16">
    <source>
        <dbReference type="Pfam" id="PF07885"/>
    </source>
</evidence>
<dbReference type="GO" id="GO:0005886">
    <property type="term" value="C:plasma membrane"/>
    <property type="evidence" value="ECO:0007669"/>
    <property type="project" value="UniProtKB-SubCell"/>
</dbReference>
<dbReference type="GO" id="GO:0046872">
    <property type="term" value="F:metal ion binding"/>
    <property type="evidence" value="ECO:0007669"/>
    <property type="project" value="UniProtKB-KW"/>
</dbReference>
<dbReference type="GO" id="GO:0015271">
    <property type="term" value="F:outward rectifier potassium channel activity"/>
    <property type="evidence" value="ECO:0007669"/>
    <property type="project" value="TreeGrafter"/>
</dbReference>
<reference evidence="17" key="1">
    <citation type="journal article" date="2018" name="Genome Res.">
        <title>The genomic architecture and molecular evolution of ant odorant receptors.</title>
        <authorList>
            <person name="McKenzie S.K."/>
            <person name="Kronauer D.J.C."/>
        </authorList>
    </citation>
    <scope>NUCLEOTIDE SEQUENCE [LARGE SCALE GENOMIC DNA]</scope>
    <source>
        <strain evidence="17">Clonal line C1</strain>
    </source>
</reference>
<dbReference type="InterPro" id="IPR003280">
    <property type="entry name" value="2pore_dom_K_chnl"/>
</dbReference>
<keyword evidence="8" id="KW-0851">Voltage-gated channel</keyword>
<feature type="transmembrane region" description="Helical" evidence="15">
    <location>
        <begin position="12"/>
        <end position="32"/>
    </location>
</feature>
<evidence type="ECO:0000256" key="11">
    <source>
        <dbReference type="ARBA" id="ARBA00023136"/>
    </source>
</evidence>
<keyword evidence="2 14" id="KW-0813">Transport</keyword>
<evidence type="ECO:0000256" key="4">
    <source>
        <dbReference type="ARBA" id="ARBA00022538"/>
    </source>
</evidence>
<evidence type="ECO:0000256" key="12">
    <source>
        <dbReference type="ARBA" id="ARBA00023303"/>
    </source>
</evidence>
<feature type="transmembrane region" description="Helical" evidence="15">
    <location>
        <begin position="238"/>
        <end position="255"/>
    </location>
</feature>
<comment type="catalytic activity">
    <reaction evidence="13">
        <text>K(+)(in) = K(+)(out)</text>
        <dbReference type="Rhea" id="RHEA:29463"/>
        <dbReference type="ChEBI" id="CHEBI:29103"/>
    </reaction>
</comment>
<evidence type="ECO:0000256" key="2">
    <source>
        <dbReference type="ARBA" id="ARBA00022448"/>
    </source>
</evidence>
<keyword evidence="5 14" id="KW-0812">Transmembrane</keyword>
<keyword evidence="7" id="KW-0630">Potassium</keyword>